<keyword evidence="1 2" id="KW-0597">Phosphoprotein</keyword>
<dbReference type="RefSeq" id="WP_275226614.1">
    <property type="nucleotide sequence ID" value="NZ_JARESE010000004.1"/>
</dbReference>
<reference evidence="4 5" key="1">
    <citation type="submission" date="2023-03" db="EMBL/GenBank/DDBJ databases">
        <title>NovoSphingobium album sp. nov. isolated from polycyclic aromatic hydrocarbons- and heavy-metal polluted soil.</title>
        <authorList>
            <person name="Liu Z."/>
            <person name="Wang K."/>
        </authorList>
    </citation>
    <scope>NUCLEOTIDE SEQUENCE [LARGE SCALE GENOMIC DNA]</scope>
    <source>
        <strain evidence="4 5">H3SJ31-1</strain>
    </source>
</reference>
<dbReference type="PANTHER" id="PTHR44591:SF3">
    <property type="entry name" value="RESPONSE REGULATORY DOMAIN-CONTAINING PROTEIN"/>
    <property type="match status" value="1"/>
</dbReference>
<dbReference type="InterPro" id="IPR001789">
    <property type="entry name" value="Sig_transdc_resp-reg_receiver"/>
</dbReference>
<protein>
    <submittedName>
        <fullName evidence="4">Response regulator</fullName>
    </submittedName>
</protein>
<accession>A0ABT5WKH4</accession>
<dbReference type="SUPFAM" id="SSF52172">
    <property type="entry name" value="CheY-like"/>
    <property type="match status" value="1"/>
</dbReference>
<evidence type="ECO:0000313" key="5">
    <source>
        <dbReference type="Proteomes" id="UP001216253"/>
    </source>
</evidence>
<dbReference type="Proteomes" id="UP001216253">
    <property type="component" value="Unassembled WGS sequence"/>
</dbReference>
<proteinExistence type="predicted"/>
<gene>
    <name evidence="4" type="ORF">PYV00_02160</name>
</gene>
<organism evidence="4 5">
    <name type="scientific">Novosphingobium album</name>
    <name type="common">ex Liu et al. 2023</name>
    <dbReference type="NCBI Taxonomy" id="3031130"/>
    <lineage>
        <taxon>Bacteria</taxon>
        <taxon>Pseudomonadati</taxon>
        <taxon>Pseudomonadota</taxon>
        <taxon>Alphaproteobacteria</taxon>
        <taxon>Sphingomonadales</taxon>
        <taxon>Sphingomonadaceae</taxon>
        <taxon>Novosphingobium</taxon>
    </lineage>
</organism>
<evidence type="ECO:0000256" key="2">
    <source>
        <dbReference type="PROSITE-ProRule" id="PRU00169"/>
    </source>
</evidence>
<dbReference type="Pfam" id="PF00072">
    <property type="entry name" value="Response_reg"/>
    <property type="match status" value="1"/>
</dbReference>
<comment type="caution">
    <text evidence="4">The sequence shown here is derived from an EMBL/GenBank/DDBJ whole genome shotgun (WGS) entry which is preliminary data.</text>
</comment>
<sequence>MEEDGALVLVVDDVEAIVDELLTLLALQNIPAIGAHTLSEAIAALESAPAVSVIACDVRLDRETGLDIIPRIRDSRSLQARAFHYVFVTGDPMRLDLLPDMPRHSVLTKPVQPQALVRLLRELLAQAGA</sequence>
<keyword evidence="5" id="KW-1185">Reference proteome</keyword>
<feature type="modified residue" description="4-aspartylphosphate" evidence="2">
    <location>
        <position position="57"/>
    </location>
</feature>
<dbReference type="PROSITE" id="PS50110">
    <property type="entry name" value="RESPONSE_REGULATORY"/>
    <property type="match status" value="1"/>
</dbReference>
<feature type="domain" description="Response regulatory" evidence="3">
    <location>
        <begin position="7"/>
        <end position="124"/>
    </location>
</feature>
<evidence type="ECO:0000313" key="4">
    <source>
        <dbReference type="EMBL" id="MDE8650521.1"/>
    </source>
</evidence>
<dbReference type="InterPro" id="IPR050595">
    <property type="entry name" value="Bact_response_regulator"/>
</dbReference>
<dbReference type="PANTHER" id="PTHR44591">
    <property type="entry name" value="STRESS RESPONSE REGULATOR PROTEIN 1"/>
    <property type="match status" value="1"/>
</dbReference>
<dbReference type="InterPro" id="IPR011006">
    <property type="entry name" value="CheY-like_superfamily"/>
</dbReference>
<name>A0ABT5WKH4_9SPHN</name>
<evidence type="ECO:0000259" key="3">
    <source>
        <dbReference type="PROSITE" id="PS50110"/>
    </source>
</evidence>
<dbReference type="EMBL" id="JARESE010000004">
    <property type="protein sequence ID" value="MDE8650521.1"/>
    <property type="molecule type" value="Genomic_DNA"/>
</dbReference>
<evidence type="ECO:0000256" key="1">
    <source>
        <dbReference type="ARBA" id="ARBA00022553"/>
    </source>
</evidence>
<dbReference type="Gene3D" id="3.40.50.2300">
    <property type="match status" value="1"/>
</dbReference>